<feature type="compositionally biased region" description="Polar residues" evidence="1">
    <location>
        <begin position="246"/>
        <end position="257"/>
    </location>
</feature>
<reference evidence="2" key="1">
    <citation type="journal article" date="2020" name="Fungal Divers.">
        <title>Resolving the Mortierellaceae phylogeny through synthesis of multi-gene phylogenetics and phylogenomics.</title>
        <authorList>
            <person name="Vandepol N."/>
            <person name="Liber J."/>
            <person name="Desiro A."/>
            <person name="Na H."/>
            <person name="Kennedy M."/>
            <person name="Barry K."/>
            <person name="Grigoriev I.V."/>
            <person name="Miller A.N."/>
            <person name="O'Donnell K."/>
            <person name="Stajich J.E."/>
            <person name="Bonito G."/>
        </authorList>
    </citation>
    <scope>NUCLEOTIDE SEQUENCE</scope>
    <source>
        <strain evidence="2">NRRL 6426</strain>
    </source>
</reference>
<sequence length="533" mass="58885">MDGMKVCGFHMHALEWHHMQTVGIDQILDLAKLTGCEVFNMSIMRWLSDSVRPLSNTFVSIGISPTATSTNNNRSSSSRISSSATSKNDLASNSIAGLSLKLFRRIQCHCRREAVIAVASKPIPPIPVSFRSTITTTTTTTTTTRATTQTIAAKEKKKHYVVVCRGRAYQDPLFEICDRPLEGDAFYGYYNRSWMQPGGTVSSCSFCINLEIAIYGHAVEAVHKCIPTTPWLAQWLSPFNKVLSRPSAQPIPTSRSPRISRPVSAAPFSSFSSSRMSSGRTGASSPRLTDQMVSTIQRSLKLSETTRQLSRKTTDTKSPTAPTTTTIPVGPPPSRLLTAWDFRASGHLPRTSLSASILSNAGLMQKQQQAPQDGTRKRTTMTSTKGVSRLVELDRKLEETVAWHVAKVTSIMKDATQNYRSSSSSIQDYSYTWQQYSNYNEFDMTEYPGIAMHLCQWCKDNARDFCVVPTLKNQPDLPSRASNSRYTATMTNGDRKPGAAAASVDCTLPPSPPRSPDELMYTIESDADRDRVT</sequence>
<accession>A0A9P5RX34</accession>
<organism evidence="2 3">
    <name type="scientific">Linnemannia schmuckeri</name>
    <dbReference type="NCBI Taxonomy" id="64567"/>
    <lineage>
        <taxon>Eukaryota</taxon>
        <taxon>Fungi</taxon>
        <taxon>Fungi incertae sedis</taxon>
        <taxon>Mucoromycota</taxon>
        <taxon>Mortierellomycotina</taxon>
        <taxon>Mortierellomycetes</taxon>
        <taxon>Mortierellales</taxon>
        <taxon>Mortierellaceae</taxon>
        <taxon>Linnemannia</taxon>
    </lineage>
</organism>
<feature type="region of interest" description="Disordered" evidence="1">
    <location>
        <begin position="488"/>
        <end position="533"/>
    </location>
</feature>
<evidence type="ECO:0000313" key="3">
    <source>
        <dbReference type="Proteomes" id="UP000748756"/>
    </source>
</evidence>
<dbReference type="AlphaFoldDB" id="A0A9P5RX34"/>
<feature type="compositionally biased region" description="Low complexity" evidence="1">
    <location>
        <begin position="260"/>
        <end position="285"/>
    </location>
</feature>
<feature type="compositionally biased region" description="Polar residues" evidence="1">
    <location>
        <begin position="286"/>
        <end position="308"/>
    </location>
</feature>
<comment type="caution">
    <text evidence="2">The sequence shown here is derived from an EMBL/GenBank/DDBJ whole genome shotgun (WGS) entry which is preliminary data.</text>
</comment>
<evidence type="ECO:0000256" key="1">
    <source>
        <dbReference type="SAM" id="MobiDB-lite"/>
    </source>
</evidence>
<dbReference type="OrthoDB" id="2416559at2759"/>
<dbReference type="EMBL" id="JAAAUQ010000654">
    <property type="protein sequence ID" value="KAF9148472.1"/>
    <property type="molecule type" value="Genomic_DNA"/>
</dbReference>
<dbReference type="Proteomes" id="UP000748756">
    <property type="component" value="Unassembled WGS sequence"/>
</dbReference>
<feature type="non-terminal residue" evidence="2">
    <location>
        <position position="533"/>
    </location>
</feature>
<evidence type="ECO:0000313" key="2">
    <source>
        <dbReference type="EMBL" id="KAF9148472.1"/>
    </source>
</evidence>
<name>A0A9P5RX34_9FUNG</name>
<feature type="region of interest" description="Disordered" evidence="1">
    <location>
        <begin position="246"/>
        <end position="334"/>
    </location>
</feature>
<proteinExistence type="predicted"/>
<keyword evidence="3" id="KW-1185">Reference proteome</keyword>
<feature type="compositionally biased region" description="Low complexity" evidence="1">
    <location>
        <begin position="316"/>
        <end position="328"/>
    </location>
</feature>
<gene>
    <name evidence="2" type="ORF">BG015_009791</name>
</gene>
<protein>
    <submittedName>
        <fullName evidence="2">Uncharacterized protein</fullName>
    </submittedName>
</protein>